<evidence type="ECO:0000259" key="6">
    <source>
        <dbReference type="Pfam" id="PF01935"/>
    </source>
</evidence>
<dbReference type="HOGENOM" id="CLU_520347_0_0_2"/>
<sequence length="578" mass="64856">MQLRIGKAGGRDFSVDAQELVTGRTCIIAQSGAGKSWSIAVLCEKMCEAGIGFCLIDTEGEYYSLKEKFDNIWWVGAEGADSECEDIEMDYDIERVNLKHLMERAVAESRPVIFDVSEVDMIPRVTRLVNILYDVSTEQRKPYLLIVEEADKFIPQSKDSIKKIEEISRRGRKRGLGLLVATQRPAIVTKNVLSQCNNQIIGKLSIENDLKAVGLFFSSKQEVEELTTLTPGDFFVMGTVTHEKTKMRFGKRLTKHRGLTPLLEEKEITSETVPEDEPEDEVSFKLDSDAAIDDGAKKETGSVSPAEPVDNKPPEQKNKKRKPRAKSSIDAKGGKNCIVPTLSRDEVLDIAYSRLKKRRFGIGTDERLIAAELSFRPVYFVLVRYIKSRIIRSGSTIENSFFLDGLTGDCVDIAGGITFRRCFSEYIGLDEDSILVLDGMPLAGETSVEIEARTRFPRKAVEKAVASLLERKLLTNGEAVGESGEIKYVPLVKRRLPALSTRIVKTDFRFGLPEEGEVIEETVQKDDVRTILKAIEPTSEIVEFKTFYYPVYEIRIAADHEEKTVSIDALTGKEVRWI</sequence>
<dbReference type="EMBL" id="CP002117">
    <property type="protein sequence ID" value="ADN36613.1"/>
    <property type="molecule type" value="Genomic_DNA"/>
</dbReference>
<dbReference type="GeneID" id="9744338"/>
<organism evidence="7 8">
    <name type="scientific">Methanolacinia petrolearia (strain DSM 11571 / OCM 486 / SEBR 4847)</name>
    <name type="common">Methanoplanus petrolearius</name>
    <dbReference type="NCBI Taxonomy" id="679926"/>
    <lineage>
        <taxon>Archaea</taxon>
        <taxon>Methanobacteriati</taxon>
        <taxon>Methanobacteriota</taxon>
        <taxon>Stenosarchaea group</taxon>
        <taxon>Methanomicrobia</taxon>
        <taxon>Methanomicrobiales</taxon>
        <taxon>Methanomicrobiaceae</taxon>
        <taxon>Methanolacinia</taxon>
    </lineage>
</organism>
<name>E1RIM1_METP4</name>
<evidence type="ECO:0000256" key="5">
    <source>
        <dbReference type="SAM" id="MobiDB-lite"/>
    </source>
</evidence>
<dbReference type="Proteomes" id="UP000006565">
    <property type="component" value="Chromosome"/>
</dbReference>
<comment type="catalytic activity">
    <reaction evidence="3">
        <text>ATP + H2O = ADP + phosphate + H(+)</text>
        <dbReference type="Rhea" id="RHEA:13065"/>
        <dbReference type="ChEBI" id="CHEBI:15377"/>
        <dbReference type="ChEBI" id="CHEBI:15378"/>
        <dbReference type="ChEBI" id="CHEBI:30616"/>
        <dbReference type="ChEBI" id="CHEBI:43474"/>
        <dbReference type="ChEBI" id="CHEBI:456216"/>
        <dbReference type="EC" id="5.6.2.3"/>
    </reaction>
</comment>
<evidence type="ECO:0000256" key="1">
    <source>
        <dbReference type="ARBA" id="ARBA00007816"/>
    </source>
</evidence>
<dbReference type="InterPro" id="IPR008571">
    <property type="entry name" value="HerA-like"/>
</dbReference>
<feature type="region of interest" description="Disordered" evidence="5">
    <location>
        <begin position="295"/>
        <end position="332"/>
    </location>
</feature>
<accession>E1RIM1</accession>
<dbReference type="PANTHER" id="PTHR42957">
    <property type="entry name" value="HELICASE MJ1565-RELATED"/>
    <property type="match status" value="1"/>
</dbReference>
<dbReference type="OrthoDB" id="107033at2157"/>
<dbReference type="eggNOG" id="arCOG06224">
    <property type="taxonomic scope" value="Archaea"/>
</dbReference>
<reference evidence="7 8" key="1">
    <citation type="journal article" date="2010" name="Stand. Genomic Sci.">
        <title>Complete genome sequence of Methanoplanus petrolearius type strain (SEBR 4847).</title>
        <authorList>
            <person name="Brambilla E."/>
            <person name="Djao O.D."/>
            <person name="Daligault H."/>
            <person name="Lapidus A."/>
            <person name="Lucas S."/>
            <person name="Hammon N."/>
            <person name="Nolan M."/>
            <person name="Tice H."/>
            <person name="Cheng J.F."/>
            <person name="Han C."/>
            <person name="Tapia R."/>
            <person name="Goodwin L."/>
            <person name="Pitluck S."/>
            <person name="Liolios K."/>
            <person name="Ivanova N."/>
            <person name="Mavromatis K."/>
            <person name="Mikhailova N."/>
            <person name="Pati A."/>
            <person name="Chen A."/>
            <person name="Palaniappan K."/>
            <person name="Land M."/>
            <person name="Hauser L."/>
            <person name="Chang Y.J."/>
            <person name="Jeffries C.D."/>
            <person name="Rohde M."/>
            <person name="Spring S."/>
            <person name="Sikorski J."/>
            <person name="Goker M."/>
            <person name="Woyke T."/>
            <person name="Bristow J."/>
            <person name="Eisen J.A."/>
            <person name="Markowitz V."/>
            <person name="Hugenholtz P."/>
            <person name="Kyrpides N.C."/>
            <person name="Klenk H.P."/>
        </authorList>
    </citation>
    <scope>NUCLEOTIDE SEQUENCE [LARGE SCALE GENOMIC DNA]</scope>
    <source>
        <strain evidence="8">DSM 11571 / OCM 486 / SEBR 4847</strain>
    </source>
</reference>
<dbReference type="STRING" id="679926.Mpet_1861"/>
<evidence type="ECO:0000313" key="8">
    <source>
        <dbReference type="Proteomes" id="UP000006565"/>
    </source>
</evidence>
<dbReference type="InterPro" id="IPR027417">
    <property type="entry name" value="P-loop_NTPase"/>
</dbReference>
<dbReference type="InterPro" id="IPR002789">
    <property type="entry name" value="HerA_central"/>
</dbReference>
<dbReference type="GO" id="GO:0043138">
    <property type="term" value="F:3'-5' DNA helicase activity"/>
    <property type="evidence" value="ECO:0007669"/>
    <property type="project" value="UniProtKB-EC"/>
</dbReference>
<comment type="catalytic activity">
    <reaction evidence="4">
        <text>ATP + H2O = ADP + phosphate + H(+)</text>
        <dbReference type="Rhea" id="RHEA:13065"/>
        <dbReference type="ChEBI" id="CHEBI:15377"/>
        <dbReference type="ChEBI" id="CHEBI:15378"/>
        <dbReference type="ChEBI" id="CHEBI:30616"/>
        <dbReference type="ChEBI" id="CHEBI:43474"/>
        <dbReference type="ChEBI" id="CHEBI:456216"/>
        <dbReference type="EC" id="5.6.2.4"/>
    </reaction>
</comment>
<dbReference type="AlphaFoldDB" id="E1RIM1"/>
<protein>
    <recommendedName>
        <fullName evidence="6">Helicase HerA central domain-containing protein</fullName>
    </recommendedName>
</protein>
<dbReference type="Gene3D" id="3.40.50.300">
    <property type="entry name" value="P-loop containing nucleotide triphosphate hydrolases"/>
    <property type="match status" value="1"/>
</dbReference>
<dbReference type="KEGG" id="mpi:Mpet_1861"/>
<keyword evidence="8" id="KW-1185">Reference proteome</keyword>
<comment type="catalytic activity">
    <reaction evidence="2">
        <text>Couples ATP hydrolysis with the unwinding of duplex DNA by translocating in the 3'-5' direction.</text>
        <dbReference type="EC" id="5.6.2.4"/>
    </reaction>
</comment>
<dbReference type="PANTHER" id="PTHR42957:SF1">
    <property type="entry name" value="HELICASE MJ1565-RELATED"/>
    <property type="match status" value="1"/>
</dbReference>
<gene>
    <name evidence="7" type="ordered locus">Mpet_1861</name>
</gene>
<comment type="similarity">
    <text evidence="1">Belongs to the HerA family.</text>
</comment>
<feature type="domain" description="Helicase HerA central" evidence="6">
    <location>
        <begin position="12"/>
        <end position="66"/>
    </location>
</feature>
<dbReference type="Pfam" id="PF01935">
    <property type="entry name" value="DUF87"/>
    <property type="match status" value="1"/>
</dbReference>
<proteinExistence type="inferred from homology"/>
<evidence type="ECO:0000313" key="7">
    <source>
        <dbReference type="EMBL" id="ADN36613.1"/>
    </source>
</evidence>
<evidence type="ECO:0000256" key="3">
    <source>
        <dbReference type="ARBA" id="ARBA00048954"/>
    </source>
</evidence>
<dbReference type="RefSeq" id="WP_013329790.1">
    <property type="nucleotide sequence ID" value="NC_014507.1"/>
</dbReference>
<dbReference type="SUPFAM" id="SSF52540">
    <property type="entry name" value="P-loop containing nucleoside triphosphate hydrolases"/>
    <property type="match status" value="1"/>
</dbReference>
<evidence type="ECO:0000256" key="2">
    <source>
        <dbReference type="ARBA" id="ARBA00034617"/>
    </source>
</evidence>
<dbReference type="GO" id="GO:0043139">
    <property type="term" value="F:5'-3' DNA helicase activity"/>
    <property type="evidence" value="ECO:0007669"/>
    <property type="project" value="UniProtKB-EC"/>
</dbReference>
<evidence type="ECO:0000256" key="4">
    <source>
        <dbReference type="ARBA" id="ARBA00048988"/>
    </source>
</evidence>